<sequence>MMNEDNGTELLSPWHSPQQSQRSDPPEGIIDEDAVCKMDIEFTPGQWYPVTPRPPVSPDPSIPDIDALLRTPYVEVAPGPRLRNGAPLPAPMRPLMTDEGTEIVVMRTTGGQSPEQAIAAQGMPQMMYMELAQGSSDSRGDSRSPPVTPPRPLGSPFHGRGGSLRKVTPTSMLPITPPRATDPSHRRDGGMLSSQRRRQMLNETFIYLSTKEPAE</sequence>
<evidence type="ECO:0000313" key="3">
    <source>
        <dbReference type="Proteomes" id="UP000054144"/>
    </source>
</evidence>
<dbReference type="EMBL" id="KN881952">
    <property type="protein sequence ID" value="KIY47308.1"/>
    <property type="molecule type" value="Genomic_DNA"/>
</dbReference>
<name>A0A0D7A951_9AGAR</name>
<gene>
    <name evidence="2" type="ORF">FISHEDRAFT_59731</name>
</gene>
<evidence type="ECO:0000256" key="1">
    <source>
        <dbReference type="SAM" id="MobiDB-lite"/>
    </source>
</evidence>
<protein>
    <submittedName>
        <fullName evidence="2">Uncharacterized protein</fullName>
    </submittedName>
</protein>
<keyword evidence="3" id="KW-1185">Reference proteome</keyword>
<evidence type="ECO:0000313" key="2">
    <source>
        <dbReference type="EMBL" id="KIY47308.1"/>
    </source>
</evidence>
<reference evidence="2 3" key="1">
    <citation type="journal article" date="2015" name="Fungal Genet. Biol.">
        <title>Evolution of novel wood decay mechanisms in Agaricales revealed by the genome sequences of Fistulina hepatica and Cylindrobasidium torrendii.</title>
        <authorList>
            <person name="Floudas D."/>
            <person name="Held B.W."/>
            <person name="Riley R."/>
            <person name="Nagy L.G."/>
            <person name="Koehler G."/>
            <person name="Ransdell A.S."/>
            <person name="Younus H."/>
            <person name="Chow J."/>
            <person name="Chiniquy J."/>
            <person name="Lipzen A."/>
            <person name="Tritt A."/>
            <person name="Sun H."/>
            <person name="Haridas S."/>
            <person name="LaButti K."/>
            <person name="Ohm R.A."/>
            <person name="Kues U."/>
            <person name="Blanchette R.A."/>
            <person name="Grigoriev I.V."/>
            <person name="Minto R.E."/>
            <person name="Hibbett D.S."/>
        </authorList>
    </citation>
    <scope>NUCLEOTIDE SEQUENCE [LARGE SCALE GENOMIC DNA]</scope>
    <source>
        <strain evidence="2 3">ATCC 64428</strain>
    </source>
</reference>
<dbReference type="Proteomes" id="UP000054144">
    <property type="component" value="Unassembled WGS sequence"/>
</dbReference>
<organism evidence="2 3">
    <name type="scientific">Fistulina hepatica ATCC 64428</name>
    <dbReference type="NCBI Taxonomy" id="1128425"/>
    <lineage>
        <taxon>Eukaryota</taxon>
        <taxon>Fungi</taxon>
        <taxon>Dikarya</taxon>
        <taxon>Basidiomycota</taxon>
        <taxon>Agaricomycotina</taxon>
        <taxon>Agaricomycetes</taxon>
        <taxon>Agaricomycetidae</taxon>
        <taxon>Agaricales</taxon>
        <taxon>Fistulinaceae</taxon>
        <taxon>Fistulina</taxon>
    </lineage>
</organism>
<dbReference type="AlphaFoldDB" id="A0A0D7A951"/>
<accession>A0A0D7A951</accession>
<proteinExistence type="predicted"/>
<feature type="region of interest" description="Disordered" evidence="1">
    <location>
        <begin position="1"/>
        <end position="30"/>
    </location>
</feature>
<feature type="region of interest" description="Disordered" evidence="1">
    <location>
        <begin position="133"/>
        <end position="215"/>
    </location>
</feature>